<keyword evidence="2" id="KW-1185">Reference proteome</keyword>
<accession>A0ABQ2V007</accession>
<reference evidence="2" key="1">
    <citation type="journal article" date="2019" name="Int. J. Syst. Evol. Microbiol.">
        <title>The Global Catalogue of Microorganisms (GCM) 10K type strain sequencing project: providing services to taxonomists for standard genome sequencing and annotation.</title>
        <authorList>
            <consortium name="The Broad Institute Genomics Platform"/>
            <consortium name="The Broad Institute Genome Sequencing Center for Infectious Disease"/>
            <person name="Wu L."/>
            <person name="Ma J."/>
        </authorList>
    </citation>
    <scope>NUCLEOTIDE SEQUENCE [LARGE SCALE GENOMIC DNA]</scope>
    <source>
        <strain evidence="2">JCM 3296</strain>
    </source>
</reference>
<dbReference type="EMBL" id="BMRE01000035">
    <property type="protein sequence ID" value="GGU61698.1"/>
    <property type="molecule type" value="Genomic_DNA"/>
</dbReference>
<dbReference type="RefSeq" id="WP_189257323.1">
    <property type="nucleotide sequence ID" value="NZ_BMRE01000035.1"/>
</dbReference>
<name>A0ABQ2V007_9PSEU</name>
<evidence type="ECO:0000313" key="2">
    <source>
        <dbReference type="Proteomes" id="UP000649573"/>
    </source>
</evidence>
<comment type="caution">
    <text evidence="1">The sequence shown here is derived from an EMBL/GenBank/DDBJ whole genome shotgun (WGS) entry which is preliminary data.</text>
</comment>
<sequence>MIEIVDGTATRTFTVERHGVTEDAPFHEPNADAFRRELQQRGLRPDGDVTVASIDEQEPDRHGQPHTVITYQVDLQSEEGQG</sequence>
<dbReference type="Proteomes" id="UP000649573">
    <property type="component" value="Unassembled WGS sequence"/>
</dbReference>
<evidence type="ECO:0000313" key="1">
    <source>
        <dbReference type="EMBL" id="GGU61698.1"/>
    </source>
</evidence>
<gene>
    <name evidence="1" type="ORF">GCM10010178_62340</name>
</gene>
<organism evidence="1 2">
    <name type="scientific">Lentzea flava</name>
    <dbReference type="NCBI Taxonomy" id="103732"/>
    <lineage>
        <taxon>Bacteria</taxon>
        <taxon>Bacillati</taxon>
        <taxon>Actinomycetota</taxon>
        <taxon>Actinomycetes</taxon>
        <taxon>Pseudonocardiales</taxon>
        <taxon>Pseudonocardiaceae</taxon>
        <taxon>Lentzea</taxon>
    </lineage>
</organism>
<proteinExistence type="predicted"/>
<protein>
    <submittedName>
        <fullName evidence="1">Uncharacterized protein</fullName>
    </submittedName>
</protein>